<dbReference type="Gene3D" id="1.10.10.10">
    <property type="entry name" value="Winged helix-like DNA-binding domain superfamily/Winged helix DNA-binding domain"/>
    <property type="match status" value="1"/>
</dbReference>
<dbReference type="Proteomes" id="UP001501326">
    <property type="component" value="Unassembled WGS sequence"/>
</dbReference>
<dbReference type="InterPro" id="IPR018309">
    <property type="entry name" value="Tscrpt_reg_PadR_C"/>
</dbReference>
<gene>
    <name evidence="3" type="ORF">GCM10009867_23560</name>
</gene>
<dbReference type="SUPFAM" id="SSF46785">
    <property type="entry name" value="Winged helix' DNA-binding domain"/>
    <property type="match status" value="1"/>
</dbReference>
<organism evidence="3 4">
    <name type="scientific">Pedococcus aerophilus</name>
    <dbReference type="NCBI Taxonomy" id="436356"/>
    <lineage>
        <taxon>Bacteria</taxon>
        <taxon>Bacillati</taxon>
        <taxon>Actinomycetota</taxon>
        <taxon>Actinomycetes</taxon>
        <taxon>Micrococcales</taxon>
        <taxon>Intrasporangiaceae</taxon>
        <taxon>Pedococcus</taxon>
    </lineage>
</organism>
<feature type="domain" description="Transcription regulator PadR C-terminal" evidence="2">
    <location>
        <begin position="101"/>
        <end position="186"/>
    </location>
</feature>
<dbReference type="InterPro" id="IPR036390">
    <property type="entry name" value="WH_DNA-bd_sf"/>
</dbReference>
<sequence>MPRSPSTPSDLGCAILGLLARGPLTGYDLARRMQKPVGYFWTATHSQIYPELARLEHAGLLEHEVIEGRGPRPTKRYAVTPAGLDTLREWVAGELEPQPVRDLETLRLWSIWLVDPDAARDLVRQARTRHYDTLAAYETELAELVDHPRAQDRTDPWFASRLTLQGGVLTRRAAVQWCDWMLAELDRA</sequence>
<protein>
    <submittedName>
        <fullName evidence="3">PadR family transcriptional regulator</fullName>
    </submittedName>
</protein>
<dbReference type="RefSeq" id="WP_344193580.1">
    <property type="nucleotide sequence ID" value="NZ_BAAARN010000002.1"/>
</dbReference>
<proteinExistence type="predicted"/>
<feature type="domain" description="Transcription regulator PadR N-terminal" evidence="1">
    <location>
        <begin position="15"/>
        <end position="88"/>
    </location>
</feature>
<dbReference type="PANTHER" id="PTHR43252">
    <property type="entry name" value="TRANSCRIPTIONAL REGULATOR YQJI"/>
    <property type="match status" value="1"/>
</dbReference>
<dbReference type="Pfam" id="PF10400">
    <property type="entry name" value="Vir_act_alpha_C"/>
    <property type="match status" value="1"/>
</dbReference>
<evidence type="ECO:0000259" key="2">
    <source>
        <dbReference type="Pfam" id="PF10400"/>
    </source>
</evidence>
<dbReference type="Pfam" id="PF03551">
    <property type="entry name" value="PadR"/>
    <property type="match status" value="1"/>
</dbReference>
<evidence type="ECO:0000313" key="4">
    <source>
        <dbReference type="Proteomes" id="UP001501326"/>
    </source>
</evidence>
<dbReference type="InterPro" id="IPR036388">
    <property type="entry name" value="WH-like_DNA-bd_sf"/>
</dbReference>
<comment type="caution">
    <text evidence="3">The sequence shown here is derived from an EMBL/GenBank/DDBJ whole genome shotgun (WGS) entry which is preliminary data.</text>
</comment>
<evidence type="ECO:0000313" key="3">
    <source>
        <dbReference type="EMBL" id="GAA2737218.1"/>
    </source>
</evidence>
<dbReference type="PANTHER" id="PTHR43252:SF4">
    <property type="entry name" value="TRANSCRIPTIONAL REGULATORY PROTEIN"/>
    <property type="match status" value="1"/>
</dbReference>
<dbReference type="EMBL" id="BAAARN010000002">
    <property type="protein sequence ID" value="GAA2737218.1"/>
    <property type="molecule type" value="Genomic_DNA"/>
</dbReference>
<reference evidence="4" key="1">
    <citation type="journal article" date="2019" name="Int. J. Syst. Evol. Microbiol.">
        <title>The Global Catalogue of Microorganisms (GCM) 10K type strain sequencing project: providing services to taxonomists for standard genome sequencing and annotation.</title>
        <authorList>
            <consortium name="The Broad Institute Genomics Platform"/>
            <consortium name="The Broad Institute Genome Sequencing Center for Infectious Disease"/>
            <person name="Wu L."/>
            <person name="Ma J."/>
        </authorList>
    </citation>
    <scope>NUCLEOTIDE SEQUENCE [LARGE SCALE GENOMIC DNA]</scope>
    <source>
        <strain evidence="4">JCM 16378</strain>
    </source>
</reference>
<evidence type="ECO:0000259" key="1">
    <source>
        <dbReference type="Pfam" id="PF03551"/>
    </source>
</evidence>
<dbReference type="Gene3D" id="6.10.140.190">
    <property type="match status" value="1"/>
</dbReference>
<name>A0ABP6H7V4_9MICO</name>
<dbReference type="InterPro" id="IPR005149">
    <property type="entry name" value="Tscrpt_reg_PadR_N"/>
</dbReference>
<accession>A0ABP6H7V4</accession>
<keyword evidence="4" id="KW-1185">Reference proteome</keyword>